<keyword evidence="1" id="KW-0812">Transmembrane</keyword>
<evidence type="ECO:0000313" key="3">
    <source>
        <dbReference type="Proteomes" id="UP000474630"/>
    </source>
</evidence>
<protein>
    <submittedName>
        <fullName evidence="2">Uncharacterized protein</fullName>
    </submittedName>
</protein>
<dbReference type="EMBL" id="CP048409">
    <property type="protein sequence ID" value="QIA07203.1"/>
    <property type="molecule type" value="Genomic_DNA"/>
</dbReference>
<dbReference type="KEGG" id="drc:G0Q07_05455"/>
<gene>
    <name evidence="2" type="ORF">G0Q07_05455</name>
</gene>
<feature type="transmembrane region" description="Helical" evidence="1">
    <location>
        <begin position="31"/>
        <end position="56"/>
    </location>
</feature>
<dbReference type="RefSeq" id="WP_163345130.1">
    <property type="nucleotide sequence ID" value="NZ_CP048409.1"/>
</dbReference>
<keyword evidence="1" id="KW-1133">Transmembrane helix</keyword>
<keyword evidence="1" id="KW-0472">Membrane</keyword>
<organism evidence="2 3">
    <name type="scientific">Draconibacterium halophilum</name>
    <dbReference type="NCBI Taxonomy" id="2706887"/>
    <lineage>
        <taxon>Bacteria</taxon>
        <taxon>Pseudomonadati</taxon>
        <taxon>Bacteroidota</taxon>
        <taxon>Bacteroidia</taxon>
        <taxon>Marinilabiliales</taxon>
        <taxon>Prolixibacteraceae</taxon>
        <taxon>Draconibacterium</taxon>
    </lineage>
</organism>
<evidence type="ECO:0000256" key="1">
    <source>
        <dbReference type="SAM" id="Phobius"/>
    </source>
</evidence>
<evidence type="ECO:0000313" key="2">
    <source>
        <dbReference type="EMBL" id="QIA07203.1"/>
    </source>
</evidence>
<accession>A0A6C0RCI5</accession>
<name>A0A6C0RCI5_9BACT</name>
<feature type="transmembrane region" description="Helical" evidence="1">
    <location>
        <begin position="7"/>
        <end position="25"/>
    </location>
</feature>
<dbReference type="AlphaFoldDB" id="A0A6C0RCI5"/>
<keyword evidence="3" id="KW-1185">Reference proteome</keyword>
<sequence length="61" mass="6735">MTKTRKTLLIAFLALSFILVGIGSYAKLEHWGNMVCCGFVFSGLIFATAALVIAMWRPKVK</sequence>
<proteinExistence type="predicted"/>
<reference evidence="2 3" key="1">
    <citation type="submission" date="2020-02" db="EMBL/GenBank/DDBJ databases">
        <title>Genome sequencing for Draconibacterium sp. strain M1.</title>
        <authorList>
            <person name="Park S.-J."/>
        </authorList>
    </citation>
    <scope>NUCLEOTIDE SEQUENCE [LARGE SCALE GENOMIC DNA]</scope>
    <source>
        <strain evidence="2 3">M1</strain>
    </source>
</reference>
<dbReference type="Proteomes" id="UP000474630">
    <property type="component" value="Chromosome"/>
</dbReference>